<dbReference type="AlphaFoldDB" id="G2XV66"/>
<evidence type="ECO:0000313" key="1">
    <source>
        <dbReference type="EMBL" id="CCD44386.1"/>
    </source>
</evidence>
<name>G2XV66_BOTF4</name>
<sequence length="56" mass="6315">MCFHGRSTRTSRKCLETDLIILGFTDRSDNFLIFEHLVKLKLTLKSGQTLTSLAGT</sequence>
<gene>
    <name evidence="1" type="ORF">BofuT4_P059660.1</name>
</gene>
<protein>
    <submittedName>
        <fullName evidence="1">Uncharacterized protein</fullName>
    </submittedName>
</protein>
<reference evidence="2" key="1">
    <citation type="journal article" date="2011" name="PLoS Genet.">
        <title>Genomic analysis of the necrotrophic fungal pathogens Sclerotinia sclerotiorum and Botrytis cinerea.</title>
        <authorList>
            <person name="Amselem J."/>
            <person name="Cuomo C.A."/>
            <person name="van Kan J.A."/>
            <person name="Viaud M."/>
            <person name="Benito E.P."/>
            <person name="Couloux A."/>
            <person name="Coutinho P.M."/>
            <person name="de Vries R.P."/>
            <person name="Dyer P.S."/>
            <person name="Fillinger S."/>
            <person name="Fournier E."/>
            <person name="Gout L."/>
            <person name="Hahn M."/>
            <person name="Kohn L."/>
            <person name="Lapalu N."/>
            <person name="Plummer K.M."/>
            <person name="Pradier J.M."/>
            <person name="Quevillon E."/>
            <person name="Sharon A."/>
            <person name="Simon A."/>
            <person name="ten Have A."/>
            <person name="Tudzynski B."/>
            <person name="Tudzynski P."/>
            <person name="Wincker P."/>
            <person name="Andrew M."/>
            <person name="Anthouard V."/>
            <person name="Beever R.E."/>
            <person name="Beffa R."/>
            <person name="Benoit I."/>
            <person name="Bouzid O."/>
            <person name="Brault B."/>
            <person name="Chen Z."/>
            <person name="Choquer M."/>
            <person name="Collemare J."/>
            <person name="Cotton P."/>
            <person name="Danchin E.G."/>
            <person name="Da Silva C."/>
            <person name="Gautier A."/>
            <person name="Giraud C."/>
            <person name="Giraud T."/>
            <person name="Gonzalez C."/>
            <person name="Grossetete S."/>
            <person name="Guldener U."/>
            <person name="Henrissat B."/>
            <person name="Howlett B.J."/>
            <person name="Kodira C."/>
            <person name="Kretschmer M."/>
            <person name="Lappartient A."/>
            <person name="Leroch M."/>
            <person name="Levis C."/>
            <person name="Mauceli E."/>
            <person name="Neuveglise C."/>
            <person name="Oeser B."/>
            <person name="Pearson M."/>
            <person name="Poulain J."/>
            <person name="Poussereau N."/>
            <person name="Quesneville H."/>
            <person name="Rascle C."/>
            <person name="Schumacher J."/>
            <person name="Segurens B."/>
            <person name="Sexton A."/>
            <person name="Silva E."/>
            <person name="Sirven C."/>
            <person name="Soanes D.M."/>
            <person name="Talbot N.J."/>
            <person name="Templeton M."/>
            <person name="Yandava C."/>
            <person name="Yarden O."/>
            <person name="Zeng Q."/>
            <person name="Rollins J.A."/>
            <person name="Lebrun M.H."/>
            <person name="Dickman M."/>
        </authorList>
    </citation>
    <scope>NUCLEOTIDE SEQUENCE [LARGE SCALE GENOMIC DNA]</scope>
    <source>
        <strain evidence="2">T4</strain>
    </source>
</reference>
<proteinExistence type="predicted"/>
<dbReference type="Proteomes" id="UP000008177">
    <property type="component" value="Unplaced contigs"/>
</dbReference>
<dbReference type="HOGENOM" id="CLU_3013903_0_0_1"/>
<evidence type="ECO:0000313" key="2">
    <source>
        <dbReference type="Proteomes" id="UP000008177"/>
    </source>
</evidence>
<dbReference type="EMBL" id="FQ790270">
    <property type="protein sequence ID" value="CCD44386.1"/>
    <property type="molecule type" value="Genomic_DNA"/>
</dbReference>
<dbReference type="InParanoid" id="G2XV66"/>
<accession>G2XV66</accession>
<organism evidence="1 2">
    <name type="scientific">Botryotinia fuckeliana (strain T4)</name>
    <name type="common">Noble rot fungus</name>
    <name type="synonym">Botrytis cinerea</name>
    <dbReference type="NCBI Taxonomy" id="999810"/>
    <lineage>
        <taxon>Eukaryota</taxon>
        <taxon>Fungi</taxon>
        <taxon>Dikarya</taxon>
        <taxon>Ascomycota</taxon>
        <taxon>Pezizomycotina</taxon>
        <taxon>Leotiomycetes</taxon>
        <taxon>Helotiales</taxon>
        <taxon>Sclerotiniaceae</taxon>
        <taxon>Botrytis</taxon>
    </lineage>
</organism>